<dbReference type="InterPro" id="IPR018247">
    <property type="entry name" value="EF_Hand_1_Ca_BS"/>
</dbReference>
<dbReference type="FunFam" id="1.10.238.10:FF:000178">
    <property type="entry name" value="Calmodulin-2 A"/>
    <property type="match status" value="1"/>
</dbReference>
<dbReference type="Gene3D" id="1.10.238.10">
    <property type="entry name" value="EF-hand"/>
    <property type="match status" value="2"/>
</dbReference>
<accession>A0A078A8G0</accession>
<feature type="domain" description="EF-hand" evidence="12">
    <location>
        <begin position="39"/>
        <end position="74"/>
    </location>
</feature>
<keyword evidence="8" id="KW-0007">Acetylation</keyword>
<dbReference type="InterPro" id="IPR011992">
    <property type="entry name" value="EF-hand-dom_pair"/>
</dbReference>
<evidence type="ECO:0000256" key="4">
    <source>
        <dbReference type="ARBA" id="ARBA00022490"/>
    </source>
</evidence>
<gene>
    <name evidence="13" type="primary">Contig664.g28</name>
    <name evidence="13" type="ORF">STYLEM_7493</name>
</gene>
<dbReference type="GO" id="GO:0005509">
    <property type="term" value="F:calcium ion binding"/>
    <property type="evidence" value="ECO:0007669"/>
    <property type="project" value="InterPro"/>
</dbReference>
<dbReference type="SMART" id="SM00054">
    <property type="entry name" value="EFh"/>
    <property type="match status" value="3"/>
</dbReference>
<evidence type="ECO:0000256" key="6">
    <source>
        <dbReference type="ARBA" id="ARBA00022737"/>
    </source>
</evidence>
<dbReference type="PANTHER" id="PTHR23048:SF0">
    <property type="entry name" value="CALMODULIN LIKE 3"/>
    <property type="match status" value="1"/>
</dbReference>
<dbReference type="PROSITE" id="PS50222">
    <property type="entry name" value="EF_HAND_2"/>
    <property type="match status" value="3"/>
</dbReference>
<evidence type="ECO:0000256" key="9">
    <source>
        <dbReference type="ARBA" id="ARBA00023212"/>
    </source>
</evidence>
<keyword evidence="5" id="KW-0479">Metal-binding</keyword>
<dbReference type="Pfam" id="PF13499">
    <property type="entry name" value="EF-hand_7"/>
    <property type="match status" value="2"/>
</dbReference>
<dbReference type="InterPro" id="IPR002048">
    <property type="entry name" value="EF_hand_dom"/>
</dbReference>
<dbReference type="Proteomes" id="UP000039865">
    <property type="component" value="Unassembled WGS sequence"/>
</dbReference>
<keyword evidence="7" id="KW-0106">Calcium</keyword>
<proteinExistence type="inferred from homology"/>
<organism evidence="13 14">
    <name type="scientific">Stylonychia lemnae</name>
    <name type="common">Ciliate</name>
    <dbReference type="NCBI Taxonomy" id="5949"/>
    <lineage>
        <taxon>Eukaryota</taxon>
        <taxon>Sar</taxon>
        <taxon>Alveolata</taxon>
        <taxon>Ciliophora</taxon>
        <taxon>Intramacronucleata</taxon>
        <taxon>Spirotrichea</taxon>
        <taxon>Stichotrichia</taxon>
        <taxon>Sporadotrichida</taxon>
        <taxon>Oxytrichidae</taxon>
        <taxon>Stylonychinae</taxon>
        <taxon>Stylonychia</taxon>
    </lineage>
</organism>
<feature type="domain" description="EF-hand" evidence="12">
    <location>
        <begin position="112"/>
        <end position="147"/>
    </location>
</feature>
<feature type="region of interest" description="Disordered" evidence="11">
    <location>
        <begin position="1"/>
        <end position="40"/>
    </location>
</feature>
<keyword evidence="9" id="KW-0206">Cytoskeleton</keyword>
<evidence type="ECO:0000256" key="11">
    <source>
        <dbReference type="SAM" id="MobiDB-lite"/>
    </source>
</evidence>
<dbReference type="InParanoid" id="A0A078A8G0"/>
<dbReference type="OrthoDB" id="26525at2759"/>
<comment type="function">
    <text evidence="10">Plays a fundamental role in microtubule organizing center structure and function. Component of the infraciliary lattice (ICL) and the ciliary basal bodies.</text>
</comment>
<dbReference type="EMBL" id="CCKQ01007166">
    <property type="protein sequence ID" value="CDW78514.1"/>
    <property type="molecule type" value="Genomic_DNA"/>
</dbReference>
<dbReference type="GO" id="GO:0016460">
    <property type="term" value="C:myosin II complex"/>
    <property type="evidence" value="ECO:0007669"/>
    <property type="project" value="TreeGrafter"/>
</dbReference>
<dbReference type="CDD" id="cd00051">
    <property type="entry name" value="EFh"/>
    <property type="match status" value="3"/>
</dbReference>
<dbReference type="OMA" id="VIGWKEM"/>
<dbReference type="AlphaFoldDB" id="A0A078A8G0"/>
<evidence type="ECO:0000256" key="2">
    <source>
        <dbReference type="ARBA" id="ARBA00005253"/>
    </source>
</evidence>
<reference evidence="13 14" key="1">
    <citation type="submission" date="2014-06" db="EMBL/GenBank/DDBJ databases">
        <authorList>
            <person name="Swart Estienne"/>
        </authorList>
    </citation>
    <scope>NUCLEOTIDE SEQUENCE [LARGE SCALE GENOMIC DNA]</scope>
    <source>
        <strain evidence="13 14">130c</strain>
    </source>
</reference>
<protein>
    <recommendedName>
        <fullName evidence="3">Calmodulin</fullName>
    </recommendedName>
</protein>
<feature type="compositionally biased region" description="Basic and acidic residues" evidence="11">
    <location>
        <begin position="1"/>
        <end position="11"/>
    </location>
</feature>
<evidence type="ECO:0000313" key="14">
    <source>
        <dbReference type="Proteomes" id="UP000039865"/>
    </source>
</evidence>
<name>A0A078A8G0_STYLE</name>
<evidence type="ECO:0000256" key="10">
    <source>
        <dbReference type="ARBA" id="ARBA00025692"/>
    </source>
</evidence>
<keyword evidence="4" id="KW-0963">Cytoplasm</keyword>
<comment type="similarity">
    <text evidence="2">Belongs to the centrin family.</text>
</comment>
<evidence type="ECO:0000313" key="13">
    <source>
        <dbReference type="EMBL" id="CDW78514.1"/>
    </source>
</evidence>
<comment type="subcellular location">
    <subcellularLocation>
        <location evidence="1">Cytoplasm</location>
        <location evidence="1">Cytoskeleton</location>
    </subcellularLocation>
</comment>
<evidence type="ECO:0000256" key="8">
    <source>
        <dbReference type="ARBA" id="ARBA00022990"/>
    </source>
</evidence>
<evidence type="ECO:0000256" key="7">
    <source>
        <dbReference type="ARBA" id="ARBA00022837"/>
    </source>
</evidence>
<evidence type="ECO:0000259" key="12">
    <source>
        <dbReference type="PROSITE" id="PS50222"/>
    </source>
</evidence>
<dbReference type="PANTHER" id="PTHR23048">
    <property type="entry name" value="MYOSIN LIGHT CHAIN 1, 3"/>
    <property type="match status" value="1"/>
</dbReference>
<keyword evidence="6" id="KW-0677">Repeat</keyword>
<sequence length="183" mass="20397">MNQKPNEKDAKAGAAGGQAADDKQAKKKKNPYKQELSEQQKQEIKEAFDLFDTSGSGTIEAKELKVALRALGFEPTKEEIKALIGNFDKDGTGRIDFHEFLDIMITKMSEKDSAQELENAFDLFDLDKDGQISFSELKRVAEDLGEDMTDEELREMIAGANKGDKYGFVNKTGFFNILNKSNA</sequence>
<evidence type="ECO:0000256" key="3">
    <source>
        <dbReference type="ARBA" id="ARBA00020786"/>
    </source>
</evidence>
<evidence type="ECO:0000256" key="5">
    <source>
        <dbReference type="ARBA" id="ARBA00022723"/>
    </source>
</evidence>
<dbReference type="InterPro" id="IPR050230">
    <property type="entry name" value="CALM/Myosin/TropC-like"/>
</dbReference>
<dbReference type="PROSITE" id="PS00018">
    <property type="entry name" value="EF_HAND_1"/>
    <property type="match status" value="3"/>
</dbReference>
<keyword evidence="14" id="KW-1185">Reference proteome</keyword>
<feature type="domain" description="EF-hand" evidence="12">
    <location>
        <begin position="75"/>
        <end position="110"/>
    </location>
</feature>
<dbReference type="SUPFAM" id="SSF47473">
    <property type="entry name" value="EF-hand"/>
    <property type="match status" value="1"/>
</dbReference>
<evidence type="ECO:0000256" key="1">
    <source>
        <dbReference type="ARBA" id="ARBA00004245"/>
    </source>
</evidence>